<sequence>MLTRIPCGPERAMPVEHTYTLGLAKVFLFFFIMLGPLKVIGPYVAITHAMPAEVRRSIPWKVTAIAMIAVLIGGYVGAGLMHNWAISASIMELAGGIVFFLVALRIVLAQYAEPAAASPSPTPATPVMRLVFPVVVTPYGVATVITLMAVSADASRTLGIVAMAVLVMVLNLITMQFAHQIMRWITPLPLQILGAVLGILQVALALQMIAQVLFAMFHGAHLTP</sequence>
<dbReference type="PANTHER" id="PTHR33508">
    <property type="entry name" value="UPF0056 MEMBRANE PROTEIN YHCE"/>
    <property type="match status" value="1"/>
</dbReference>
<feature type="transmembrane region" description="Helical" evidence="7">
    <location>
        <begin position="190"/>
        <end position="217"/>
    </location>
</feature>
<evidence type="ECO:0000256" key="2">
    <source>
        <dbReference type="ARBA" id="ARBA00009784"/>
    </source>
</evidence>
<feature type="transmembrane region" description="Helical" evidence="7">
    <location>
        <begin position="26"/>
        <end position="46"/>
    </location>
</feature>
<keyword evidence="6 7" id="KW-0472">Membrane</keyword>
<dbReference type="Pfam" id="PF01914">
    <property type="entry name" value="MarC"/>
    <property type="match status" value="1"/>
</dbReference>
<dbReference type="KEGG" id="lpy:FIV34_05465"/>
<evidence type="ECO:0000256" key="1">
    <source>
        <dbReference type="ARBA" id="ARBA00004651"/>
    </source>
</evidence>
<protein>
    <recommendedName>
        <fullName evidence="7">UPF0056 membrane protein</fullName>
    </recommendedName>
</protein>
<keyword evidence="4 7" id="KW-0812">Transmembrane</keyword>
<feature type="transmembrane region" description="Helical" evidence="7">
    <location>
        <begin position="158"/>
        <end position="178"/>
    </location>
</feature>
<evidence type="ECO:0000313" key="8">
    <source>
        <dbReference type="EMBL" id="QDE38690.1"/>
    </source>
</evidence>
<dbReference type="PANTHER" id="PTHR33508:SF1">
    <property type="entry name" value="UPF0056 MEMBRANE PROTEIN YHCE"/>
    <property type="match status" value="1"/>
</dbReference>
<feature type="transmembrane region" description="Helical" evidence="7">
    <location>
        <begin position="58"/>
        <end position="78"/>
    </location>
</feature>
<keyword evidence="9" id="KW-1185">Reference proteome</keyword>
<accession>A0A4Y5Z046</accession>
<dbReference type="OrthoDB" id="5769964at2"/>
<evidence type="ECO:0000256" key="7">
    <source>
        <dbReference type="RuleBase" id="RU362048"/>
    </source>
</evidence>
<evidence type="ECO:0000313" key="9">
    <source>
        <dbReference type="Proteomes" id="UP000316093"/>
    </source>
</evidence>
<dbReference type="EMBL" id="CP041046">
    <property type="protein sequence ID" value="QDE38690.1"/>
    <property type="molecule type" value="Genomic_DNA"/>
</dbReference>
<feature type="transmembrane region" description="Helical" evidence="7">
    <location>
        <begin position="130"/>
        <end position="152"/>
    </location>
</feature>
<name>A0A4Y5Z046_9GAMM</name>
<dbReference type="AlphaFoldDB" id="A0A4Y5Z046"/>
<feature type="transmembrane region" description="Helical" evidence="7">
    <location>
        <begin position="84"/>
        <end position="109"/>
    </location>
</feature>
<evidence type="ECO:0000256" key="4">
    <source>
        <dbReference type="ARBA" id="ARBA00022692"/>
    </source>
</evidence>
<evidence type="ECO:0000256" key="3">
    <source>
        <dbReference type="ARBA" id="ARBA00022475"/>
    </source>
</evidence>
<comment type="similarity">
    <text evidence="2 7">Belongs to the UPF0056 (MarC) family.</text>
</comment>
<reference evidence="8 9" key="1">
    <citation type="submission" date="2019-06" db="EMBL/GenBank/DDBJ databases">
        <title>A complete genome sequence for Luteibacter pinisoli MAH-14.</title>
        <authorList>
            <person name="Baltrus D.A."/>
        </authorList>
    </citation>
    <scope>NUCLEOTIDE SEQUENCE [LARGE SCALE GENOMIC DNA]</scope>
    <source>
        <strain evidence="8 9">MAH-14</strain>
    </source>
</reference>
<proteinExistence type="inferred from homology"/>
<keyword evidence="5 7" id="KW-1133">Transmembrane helix</keyword>
<comment type="subcellular location">
    <subcellularLocation>
        <location evidence="1 7">Cell membrane</location>
        <topology evidence="1 7">Multi-pass membrane protein</topology>
    </subcellularLocation>
</comment>
<evidence type="ECO:0000256" key="6">
    <source>
        <dbReference type="ARBA" id="ARBA00023136"/>
    </source>
</evidence>
<dbReference type="InterPro" id="IPR002771">
    <property type="entry name" value="Multi_antbiot-R_MarC"/>
</dbReference>
<gene>
    <name evidence="8" type="ORF">FIV34_05465</name>
</gene>
<dbReference type="GO" id="GO:0005886">
    <property type="term" value="C:plasma membrane"/>
    <property type="evidence" value="ECO:0007669"/>
    <property type="project" value="UniProtKB-SubCell"/>
</dbReference>
<organism evidence="8 9">
    <name type="scientific">Luteibacter pinisoli</name>
    <dbReference type="NCBI Taxonomy" id="2589080"/>
    <lineage>
        <taxon>Bacteria</taxon>
        <taxon>Pseudomonadati</taxon>
        <taxon>Pseudomonadota</taxon>
        <taxon>Gammaproteobacteria</taxon>
        <taxon>Lysobacterales</taxon>
        <taxon>Rhodanobacteraceae</taxon>
        <taxon>Luteibacter</taxon>
    </lineage>
</organism>
<dbReference type="Proteomes" id="UP000316093">
    <property type="component" value="Chromosome"/>
</dbReference>
<keyword evidence="3" id="KW-1003">Cell membrane</keyword>
<evidence type="ECO:0000256" key="5">
    <source>
        <dbReference type="ARBA" id="ARBA00022989"/>
    </source>
</evidence>